<evidence type="ECO:0000256" key="8">
    <source>
        <dbReference type="SAM" id="MobiDB-lite"/>
    </source>
</evidence>
<evidence type="ECO:0000256" key="5">
    <source>
        <dbReference type="ARBA" id="ARBA00023069"/>
    </source>
</evidence>
<dbReference type="PANTHER" id="PTHR31954">
    <property type="entry name" value="CILIA- AND FLAGELLA-ASSOCIATED PROTEIN 157"/>
    <property type="match status" value="1"/>
</dbReference>
<dbReference type="GeneID" id="106062173"/>
<comment type="similarity">
    <text evidence="2">Belongs to the CFAP157 family.</text>
</comment>
<evidence type="ECO:0000256" key="1">
    <source>
        <dbReference type="ARBA" id="ARBA00004138"/>
    </source>
</evidence>
<dbReference type="GO" id="GO:0008017">
    <property type="term" value="F:microtubule binding"/>
    <property type="evidence" value="ECO:0007669"/>
    <property type="project" value="TreeGrafter"/>
</dbReference>
<organism evidence="9 10">
    <name type="scientific">Biomphalaria glabrata</name>
    <name type="common">Bloodfluke planorb</name>
    <name type="synonym">Freshwater snail</name>
    <dbReference type="NCBI Taxonomy" id="6526"/>
    <lineage>
        <taxon>Eukaryota</taxon>
        <taxon>Metazoa</taxon>
        <taxon>Spiralia</taxon>
        <taxon>Lophotrochozoa</taxon>
        <taxon>Mollusca</taxon>
        <taxon>Gastropoda</taxon>
        <taxon>Heterobranchia</taxon>
        <taxon>Euthyneura</taxon>
        <taxon>Panpulmonata</taxon>
        <taxon>Hygrophila</taxon>
        <taxon>Lymnaeoidea</taxon>
        <taxon>Planorbidae</taxon>
        <taxon>Biomphalaria</taxon>
    </lineage>
</organism>
<feature type="coiled-coil region" evidence="7">
    <location>
        <begin position="283"/>
        <end position="341"/>
    </location>
</feature>
<name>A0A9W3B9Q5_BIOGL</name>
<evidence type="ECO:0000256" key="6">
    <source>
        <dbReference type="ARBA" id="ARBA00023273"/>
    </source>
</evidence>
<feature type="coiled-coil region" evidence="7">
    <location>
        <begin position="105"/>
        <end position="185"/>
    </location>
</feature>
<keyword evidence="4 7" id="KW-0175">Coiled coil</keyword>
<evidence type="ECO:0000313" key="10">
    <source>
        <dbReference type="RefSeq" id="XP_055896299.1"/>
    </source>
</evidence>
<reference evidence="10" key="1">
    <citation type="submission" date="2025-08" db="UniProtKB">
        <authorList>
            <consortium name="RefSeq"/>
        </authorList>
    </citation>
    <scope>IDENTIFICATION</scope>
</reference>
<gene>
    <name evidence="10" type="primary">LOC106062173</name>
</gene>
<evidence type="ECO:0000256" key="7">
    <source>
        <dbReference type="SAM" id="Coils"/>
    </source>
</evidence>
<evidence type="ECO:0000256" key="4">
    <source>
        <dbReference type="ARBA" id="ARBA00023054"/>
    </source>
</evidence>
<evidence type="ECO:0000256" key="3">
    <source>
        <dbReference type="ARBA" id="ARBA00014087"/>
    </source>
</evidence>
<dbReference type="Proteomes" id="UP001165740">
    <property type="component" value="Chromosome 9"/>
</dbReference>
<proteinExistence type="inferred from homology"/>
<feature type="region of interest" description="Disordered" evidence="8">
    <location>
        <begin position="1"/>
        <end position="27"/>
    </location>
</feature>
<evidence type="ECO:0000313" key="9">
    <source>
        <dbReference type="Proteomes" id="UP001165740"/>
    </source>
</evidence>
<dbReference type="GO" id="GO:0036064">
    <property type="term" value="C:ciliary basal body"/>
    <property type="evidence" value="ECO:0007669"/>
    <property type="project" value="TreeGrafter"/>
</dbReference>
<dbReference type="InterPro" id="IPR038844">
    <property type="entry name" value="CFAP157"/>
</dbReference>
<dbReference type="PANTHER" id="PTHR31954:SF1">
    <property type="entry name" value="CILIA- AND FLAGELLA-ASSOCIATED PROTEIN 157"/>
    <property type="match status" value="1"/>
</dbReference>
<keyword evidence="6" id="KW-0966">Cell projection</keyword>
<keyword evidence="5" id="KW-0969">Cilium</keyword>
<dbReference type="OMA" id="CQLRCDE"/>
<dbReference type="AlphaFoldDB" id="A0A9W3B9Q5"/>
<feature type="compositionally biased region" description="Basic residues" evidence="8">
    <location>
        <begin position="1"/>
        <end position="19"/>
    </location>
</feature>
<keyword evidence="9" id="KW-1185">Reference proteome</keyword>
<sequence>MSKKGGKSGKGKGQGKKGKQPSAKQPALVDDATKQFFVWQINILEEKVIRYQKQNDELIVASNNFQDKLDQCIADKNDIINFYKNQLDAKINAYNDINDKFLTLKQILENEQEHCRKQMAHIRREADETQSLIVAENMSLNSKLASLEEFRIQKDQMTAKLESLEEELANKNEEYNEIIASMEQKLVFDRERLKAEMIARIKKVAAEFRRVTEKTLNTTIKRTLNENVMVSAQLAKMSDKTVELIEENDRQSANTIKLEQKINLLESNEKLLTKRFQKGLKLLNTLKHECKEQQDLIETLQAKLRSYEDMNTDVEELKSRIDILNKELKRQSEMNEGLTQQNLRFRLSSLVDTDSRTEMEQLFANAVDAIKESVMMMDSDTDSTEDYSARAVDYKLLKQNMLESLVVLLKSSAALGIRPFTQQIEDKTPLPKKTISFIPGAKHNWTSKNVRPHYLKGDLGLIPGPLDQIPTALDKMKKISRSVEYSKYRSILLKTYGTQTECTPISLLYTGHVFGQESIHQATSKQEMKKPIMESGSNIKPKRFFSNF</sequence>
<comment type="subcellular location">
    <subcellularLocation>
        <location evidence="1">Cell projection</location>
        <location evidence="1">Cilium</location>
    </subcellularLocation>
</comment>
<dbReference type="RefSeq" id="XP_055896299.1">
    <property type="nucleotide sequence ID" value="XM_056040324.1"/>
</dbReference>
<protein>
    <recommendedName>
        <fullName evidence="3">Cilia- and flagella-associated protein 157</fullName>
    </recommendedName>
</protein>
<evidence type="ECO:0000256" key="2">
    <source>
        <dbReference type="ARBA" id="ARBA00010841"/>
    </source>
</evidence>
<accession>A0A9W3B9Q5</accession>
<dbReference type="OrthoDB" id="166611at2759"/>